<protein>
    <submittedName>
        <fullName evidence="1">Uncharacterized protein</fullName>
    </submittedName>
</protein>
<evidence type="ECO:0000313" key="1">
    <source>
        <dbReference type="EMBL" id="MCI48662.1"/>
    </source>
</evidence>
<organism evidence="1 2">
    <name type="scientific">Trifolium medium</name>
    <dbReference type="NCBI Taxonomy" id="97028"/>
    <lineage>
        <taxon>Eukaryota</taxon>
        <taxon>Viridiplantae</taxon>
        <taxon>Streptophyta</taxon>
        <taxon>Embryophyta</taxon>
        <taxon>Tracheophyta</taxon>
        <taxon>Spermatophyta</taxon>
        <taxon>Magnoliopsida</taxon>
        <taxon>eudicotyledons</taxon>
        <taxon>Gunneridae</taxon>
        <taxon>Pentapetalae</taxon>
        <taxon>rosids</taxon>
        <taxon>fabids</taxon>
        <taxon>Fabales</taxon>
        <taxon>Fabaceae</taxon>
        <taxon>Papilionoideae</taxon>
        <taxon>50 kb inversion clade</taxon>
        <taxon>NPAAA clade</taxon>
        <taxon>Hologalegina</taxon>
        <taxon>IRL clade</taxon>
        <taxon>Trifolieae</taxon>
        <taxon>Trifolium</taxon>
    </lineage>
</organism>
<dbReference type="Proteomes" id="UP000265520">
    <property type="component" value="Unassembled WGS sequence"/>
</dbReference>
<comment type="caution">
    <text evidence="1">The sequence shown here is derived from an EMBL/GenBank/DDBJ whole genome shotgun (WGS) entry which is preliminary data.</text>
</comment>
<evidence type="ECO:0000313" key="2">
    <source>
        <dbReference type="Proteomes" id="UP000265520"/>
    </source>
</evidence>
<accession>A0A392SJP5</accession>
<reference evidence="1 2" key="1">
    <citation type="journal article" date="2018" name="Front. Plant Sci.">
        <title>Red Clover (Trifolium pratense) and Zigzag Clover (T. medium) - A Picture of Genomic Similarities and Differences.</title>
        <authorList>
            <person name="Dluhosova J."/>
            <person name="Istvanek J."/>
            <person name="Nedelnik J."/>
            <person name="Repkova J."/>
        </authorList>
    </citation>
    <scope>NUCLEOTIDE SEQUENCE [LARGE SCALE GENOMIC DNA]</scope>
    <source>
        <strain evidence="2">cv. 10/8</strain>
        <tissue evidence="1">Leaf</tissue>
    </source>
</reference>
<dbReference type="AlphaFoldDB" id="A0A392SJP5"/>
<dbReference type="EMBL" id="LXQA010389756">
    <property type="protein sequence ID" value="MCI48662.1"/>
    <property type="molecule type" value="Genomic_DNA"/>
</dbReference>
<proteinExistence type="predicted"/>
<sequence length="71" mass="8073">MLTPEQRGDLPLYSWYDAPGYMRWYFRVSHPCQIPLPIGDPPRPCEIEAFIEEDAERGGISGWLMGQGGCD</sequence>
<name>A0A392SJP5_9FABA</name>
<keyword evidence="2" id="KW-1185">Reference proteome</keyword>